<dbReference type="PANTHER" id="PTHR46448:SF1">
    <property type="entry name" value="PROTEIN KINASE DOMAIN-CONTAINING PROTEIN"/>
    <property type="match status" value="1"/>
</dbReference>
<feature type="transmembrane region" description="Helical" evidence="1">
    <location>
        <begin position="20"/>
        <end position="41"/>
    </location>
</feature>
<dbReference type="GO" id="GO:0005524">
    <property type="term" value="F:ATP binding"/>
    <property type="evidence" value="ECO:0007669"/>
    <property type="project" value="InterPro"/>
</dbReference>
<feature type="non-terminal residue" evidence="3">
    <location>
        <position position="1"/>
    </location>
</feature>
<sequence length="317" mass="36292">MVWKFKRRLRCADWKRQVLYYIGVAFSLILVWNIVVINLHFDSVESEIYIDAGGTSRRKHGTQRSETNVFHVSKIPFARTGLRYAFESRLRKLLEIMEIDLDNNVANVVTENVLTYDTYFPDRQLYCDDVMNITNMTFIASGWTKAVYKGVFRDIPVAIKTVDVKGQDVTTCMNEGNTETTCFVKAAKKIVKEIVVLQALTGQNVLKVLGFCLPRDTDDNLWVAMVTELGEAVDLIKLLQMSWEDRLRISMDVTAIVNMMSETPYGSLAMNDFRRQQFVLVNGVLKLSDVDDIGFRDLPCTRNSDCHVDFASMNFTQ</sequence>
<organism evidence="3 4">
    <name type="scientific">Dreissena polymorpha</name>
    <name type="common">Zebra mussel</name>
    <name type="synonym">Mytilus polymorpha</name>
    <dbReference type="NCBI Taxonomy" id="45954"/>
    <lineage>
        <taxon>Eukaryota</taxon>
        <taxon>Metazoa</taxon>
        <taxon>Spiralia</taxon>
        <taxon>Lophotrochozoa</taxon>
        <taxon>Mollusca</taxon>
        <taxon>Bivalvia</taxon>
        <taxon>Autobranchia</taxon>
        <taxon>Heteroconchia</taxon>
        <taxon>Euheterodonta</taxon>
        <taxon>Imparidentia</taxon>
        <taxon>Neoheterodontei</taxon>
        <taxon>Myida</taxon>
        <taxon>Dreissenoidea</taxon>
        <taxon>Dreissenidae</taxon>
        <taxon>Dreissena</taxon>
    </lineage>
</organism>
<evidence type="ECO:0000256" key="1">
    <source>
        <dbReference type="SAM" id="Phobius"/>
    </source>
</evidence>
<keyword evidence="4" id="KW-1185">Reference proteome</keyword>
<keyword evidence="1" id="KW-1133">Transmembrane helix</keyword>
<gene>
    <name evidence="3" type="ORF">DPMN_097364</name>
</gene>
<protein>
    <recommendedName>
        <fullName evidence="2">Protein kinase domain-containing protein</fullName>
    </recommendedName>
</protein>
<dbReference type="GO" id="GO:0005576">
    <property type="term" value="C:extracellular region"/>
    <property type="evidence" value="ECO:0007669"/>
    <property type="project" value="TreeGrafter"/>
</dbReference>
<keyword evidence="1" id="KW-0812">Transmembrane</keyword>
<dbReference type="SUPFAM" id="SSF56112">
    <property type="entry name" value="Protein kinase-like (PK-like)"/>
    <property type="match status" value="1"/>
</dbReference>
<dbReference type="InterPro" id="IPR000719">
    <property type="entry name" value="Prot_kinase_dom"/>
</dbReference>
<name>A0A9D4LB59_DREPO</name>
<dbReference type="Gene3D" id="1.10.510.10">
    <property type="entry name" value="Transferase(Phosphotransferase) domain 1"/>
    <property type="match status" value="1"/>
</dbReference>
<reference evidence="3" key="1">
    <citation type="journal article" date="2019" name="bioRxiv">
        <title>The Genome of the Zebra Mussel, Dreissena polymorpha: A Resource for Invasive Species Research.</title>
        <authorList>
            <person name="McCartney M.A."/>
            <person name="Auch B."/>
            <person name="Kono T."/>
            <person name="Mallez S."/>
            <person name="Zhang Y."/>
            <person name="Obille A."/>
            <person name="Becker A."/>
            <person name="Abrahante J.E."/>
            <person name="Garbe J."/>
            <person name="Badalamenti J.P."/>
            <person name="Herman A."/>
            <person name="Mangelson H."/>
            <person name="Liachko I."/>
            <person name="Sullivan S."/>
            <person name="Sone E.D."/>
            <person name="Koren S."/>
            <person name="Silverstein K.A.T."/>
            <person name="Beckman K.B."/>
            <person name="Gohl D.M."/>
        </authorList>
    </citation>
    <scope>NUCLEOTIDE SEQUENCE</scope>
    <source>
        <strain evidence="3">Duluth1</strain>
        <tissue evidence="3">Whole animal</tissue>
    </source>
</reference>
<comment type="caution">
    <text evidence="3">The sequence shown here is derived from an EMBL/GenBank/DDBJ whole genome shotgun (WGS) entry which is preliminary data.</text>
</comment>
<dbReference type="PROSITE" id="PS50011">
    <property type="entry name" value="PROTEIN_KINASE_DOM"/>
    <property type="match status" value="1"/>
</dbReference>
<proteinExistence type="predicted"/>
<dbReference type="GO" id="GO:0001501">
    <property type="term" value="P:skeletal system development"/>
    <property type="evidence" value="ECO:0007669"/>
    <property type="project" value="TreeGrafter"/>
</dbReference>
<accession>A0A9D4LB59</accession>
<feature type="domain" description="Protein kinase" evidence="2">
    <location>
        <begin position="133"/>
        <end position="317"/>
    </location>
</feature>
<dbReference type="InterPro" id="IPR011009">
    <property type="entry name" value="Kinase-like_dom_sf"/>
</dbReference>
<dbReference type="PANTHER" id="PTHR46448">
    <property type="entry name" value="PROTEIN KINASE DOMAIN-CONTAINING PROTEIN"/>
    <property type="match status" value="1"/>
</dbReference>
<evidence type="ECO:0000259" key="2">
    <source>
        <dbReference type="PROSITE" id="PS50011"/>
    </source>
</evidence>
<reference evidence="3" key="2">
    <citation type="submission" date="2020-11" db="EMBL/GenBank/DDBJ databases">
        <authorList>
            <person name="McCartney M.A."/>
            <person name="Auch B."/>
            <person name="Kono T."/>
            <person name="Mallez S."/>
            <person name="Becker A."/>
            <person name="Gohl D.M."/>
            <person name="Silverstein K.A.T."/>
            <person name="Koren S."/>
            <person name="Bechman K.B."/>
            <person name="Herman A."/>
            <person name="Abrahante J.E."/>
            <person name="Garbe J."/>
        </authorList>
    </citation>
    <scope>NUCLEOTIDE SEQUENCE</scope>
    <source>
        <strain evidence="3">Duluth1</strain>
        <tissue evidence="3">Whole animal</tissue>
    </source>
</reference>
<evidence type="ECO:0000313" key="3">
    <source>
        <dbReference type="EMBL" id="KAH3854815.1"/>
    </source>
</evidence>
<dbReference type="InterPro" id="IPR042983">
    <property type="entry name" value="PKDCC"/>
</dbReference>
<dbReference type="GO" id="GO:0004715">
    <property type="term" value="F:non-membrane spanning protein tyrosine kinase activity"/>
    <property type="evidence" value="ECO:0007669"/>
    <property type="project" value="InterPro"/>
</dbReference>
<keyword evidence="1" id="KW-0472">Membrane</keyword>
<dbReference type="EMBL" id="JAIWYP010000003">
    <property type="protein sequence ID" value="KAH3854815.1"/>
    <property type="molecule type" value="Genomic_DNA"/>
</dbReference>
<evidence type="ECO:0000313" key="4">
    <source>
        <dbReference type="Proteomes" id="UP000828390"/>
    </source>
</evidence>
<dbReference type="AlphaFoldDB" id="A0A9D4LB59"/>
<dbReference type="Proteomes" id="UP000828390">
    <property type="component" value="Unassembled WGS sequence"/>
</dbReference>